<dbReference type="InterPro" id="IPR035980">
    <property type="entry name" value="Ribosomal_bS6_sf"/>
</dbReference>
<dbReference type="Pfam" id="PF01250">
    <property type="entry name" value="Ribosomal_S6"/>
    <property type="match status" value="1"/>
</dbReference>
<evidence type="ECO:0000256" key="8">
    <source>
        <dbReference type="HAMAP-Rule" id="MF_00360"/>
    </source>
</evidence>
<evidence type="ECO:0000313" key="11">
    <source>
        <dbReference type="Proteomes" id="UP000653472"/>
    </source>
</evidence>
<dbReference type="PANTHER" id="PTHR21011">
    <property type="entry name" value="MITOCHONDRIAL 28S RIBOSOMAL PROTEIN S6"/>
    <property type="match status" value="1"/>
</dbReference>
<feature type="compositionally biased region" description="Basic and acidic residues" evidence="9">
    <location>
        <begin position="105"/>
        <end position="121"/>
    </location>
</feature>
<comment type="similarity">
    <text evidence="1 8">Belongs to the bacterial ribosomal protein bS6 family.</text>
</comment>
<evidence type="ECO:0000256" key="5">
    <source>
        <dbReference type="ARBA" id="ARBA00023274"/>
    </source>
</evidence>
<keyword evidence="4 8" id="KW-0689">Ribosomal protein</keyword>
<evidence type="ECO:0000256" key="3">
    <source>
        <dbReference type="ARBA" id="ARBA00022884"/>
    </source>
</evidence>
<sequence length="137" mass="15483">MRHYEIVVMVHPDQSEQVPAMIERYSNMIQAGGGTVHRLEDWGRRQLAYPIAKAHKAHYVLMNAELSNETLDELENAFKFNDAVIRKLVIRTEEAVTDQSPLFKAPEEEKKPGEFRTRGSDADGENAAEETNAEEGA</sequence>
<evidence type="ECO:0000256" key="9">
    <source>
        <dbReference type="SAM" id="MobiDB-lite"/>
    </source>
</evidence>
<comment type="caution">
    <text evidence="10">The sequence shown here is derived from an EMBL/GenBank/DDBJ whole genome shotgun (WGS) entry which is preliminary data.</text>
</comment>
<dbReference type="GO" id="GO:0022627">
    <property type="term" value="C:cytosolic small ribosomal subunit"/>
    <property type="evidence" value="ECO:0007669"/>
    <property type="project" value="TreeGrafter"/>
</dbReference>
<keyword evidence="3 8" id="KW-0694">RNA-binding</keyword>
<keyword evidence="11" id="KW-1185">Reference proteome</keyword>
<protein>
    <recommendedName>
        <fullName evidence="7 8">Small ribosomal subunit protein bS6</fullName>
    </recommendedName>
</protein>
<dbReference type="Gene3D" id="3.30.70.60">
    <property type="match status" value="1"/>
</dbReference>
<feature type="compositionally biased region" description="Acidic residues" evidence="9">
    <location>
        <begin position="122"/>
        <end position="137"/>
    </location>
</feature>
<dbReference type="GO" id="GO:0003735">
    <property type="term" value="F:structural constituent of ribosome"/>
    <property type="evidence" value="ECO:0007669"/>
    <property type="project" value="InterPro"/>
</dbReference>
<evidence type="ECO:0000256" key="2">
    <source>
        <dbReference type="ARBA" id="ARBA00022730"/>
    </source>
</evidence>
<keyword evidence="2 8" id="KW-0699">rRNA-binding</keyword>
<dbReference type="GO" id="GO:0006412">
    <property type="term" value="P:translation"/>
    <property type="evidence" value="ECO:0007669"/>
    <property type="project" value="UniProtKB-UniRule"/>
</dbReference>
<dbReference type="InterPro" id="IPR020814">
    <property type="entry name" value="Ribosomal_S6_plastid/chlpt"/>
</dbReference>
<dbReference type="InterPro" id="IPR000529">
    <property type="entry name" value="Ribosomal_bS6"/>
</dbReference>
<name>A0A969WBP5_9GAMM</name>
<dbReference type="CDD" id="cd00473">
    <property type="entry name" value="bS6"/>
    <property type="match status" value="1"/>
</dbReference>
<evidence type="ECO:0000256" key="6">
    <source>
        <dbReference type="ARBA" id="ARBA00035104"/>
    </source>
</evidence>
<dbReference type="PANTHER" id="PTHR21011:SF1">
    <property type="entry name" value="SMALL RIBOSOMAL SUBUNIT PROTEIN BS6M"/>
    <property type="match status" value="1"/>
</dbReference>
<dbReference type="EMBL" id="JAAVXB010000004">
    <property type="protein sequence ID" value="NKF22516.1"/>
    <property type="molecule type" value="Genomic_DNA"/>
</dbReference>
<dbReference type="PROSITE" id="PS01048">
    <property type="entry name" value="RIBOSOMAL_S6"/>
    <property type="match status" value="1"/>
</dbReference>
<dbReference type="GO" id="GO:0070181">
    <property type="term" value="F:small ribosomal subunit rRNA binding"/>
    <property type="evidence" value="ECO:0007669"/>
    <property type="project" value="TreeGrafter"/>
</dbReference>
<dbReference type="InterPro" id="IPR020815">
    <property type="entry name" value="Ribosomal_bS6_CS"/>
</dbReference>
<comment type="function">
    <text evidence="6 8">Binds together with bS18 to 16S ribosomal RNA.</text>
</comment>
<gene>
    <name evidence="8 10" type="primary">rpsF</name>
    <name evidence="10" type="ORF">G7Y82_09310</name>
</gene>
<evidence type="ECO:0000256" key="1">
    <source>
        <dbReference type="ARBA" id="ARBA00009512"/>
    </source>
</evidence>
<organism evidence="10 11">
    <name type="scientific">Solimonas marina</name>
    <dbReference type="NCBI Taxonomy" id="2714601"/>
    <lineage>
        <taxon>Bacteria</taxon>
        <taxon>Pseudomonadati</taxon>
        <taxon>Pseudomonadota</taxon>
        <taxon>Gammaproteobacteria</taxon>
        <taxon>Nevskiales</taxon>
        <taxon>Nevskiaceae</taxon>
        <taxon>Solimonas</taxon>
    </lineage>
</organism>
<dbReference type="InterPro" id="IPR014717">
    <property type="entry name" value="Transl_elong_EF1B/ribsomal_bS6"/>
</dbReference>
<dbReference type="RefSeq" id="WP_168147769.1">
    <property type="nucleotide sequence ID" value="NZ_JAAVXB010000004.1"/>
</dbReference>
<feature type="region of interest" description="Disordered" evidence="9">
    <location>
        <begin position="97"/>
        <end position="137"/>
    </location>
</feature>
<evidence type="ECO:0000313" key="10">
    <source>
        <dbReference type="EMBL" id="NKF22516.1"/>
    </source>
</evidence>
<dbReference type="NCBIfam" id="TIGR00166">
    <property type="entry name" value="S6"/>
    <property type="match status" value="1"/>
</dbReference>
<reference evidence="10" key="1">
    <citation type="submission" date="2020-03" db="EMBL/GenBank/DDBJ databases">
        <title>Solimonas marina sp. nov., isolated from deep seawater of the Pacific Ocean.</title>
        <authorList>
            <person name="Liu X."/>
            <person name="Lai Q."/>
            <person name="Sun F."/>
            <person name="Gai Y."/>
            <person name="Li G."/>
            <person name="Shao Z."/>
        </authorList>
    </citation>
    <scope>NUCLEOTIDE SEQUENCE</scope>
    <source>
        <strain evidence="10">C16B3</strain>
    </source>
</reference>
<evidence type="ECO:0000256" key="4">
    <source>
        <dbReference type="ARBA" id="ARBA00022980"/>
    </source>
</evidence>
<keyword evidence="5 8" id="KW-0687">Ribonucleoprotein</keyword>
<evidence type="ECO:0000256" key="7">
    <source>
        <dbReference type="ARBA" id="ARBA00035294"/>
    </source>
</evidence>
<dbReference type="HAMAP" id="MF_00360">
    <property type="entry name" value="Ribosomal_bS6"/>
    <property type="match status" value="1"/>
</dbReference>
<accession>A0A969WBP5</accession>
<dbReference type="SUPFAM" id="SSF54995">
    <property type="entry name" value="Ribosomal protein S6"/>
    <property type="match status" value="1"/>
</dbReference>
<dbReference type="Proteomes" id="UP000653472">
    <property type="component" value="Unassembled WGS sequence"/>
</dbReference>
<dbReference type="AlphaFoldDB" id="A0A969WBP5"/>
<proteinExistence type="inferred from homology"/>